<dbReference type="EMBL" id="QGDI01000003">
    <property type="protein sequence ID" value="PWJ14176.1"/>
    <property type="molecule type" value="Genomic_DNA"/>
</dbReference>
<dbReference type="AlphaFoldDB" id="A0A315Y1L7"/>
<dbReference type="Pfam" id="PF03382">
    <property type="entry name" value="DUF285"/>
    <property type="match status" value="2"/>
</dbReference>
<dbReference type="InterPro" id="IPR005046">
    <property type="entry name" value="DUF285"/>
</dbReference>
<dbReference type="RefSeq" id="WP_109725945.1">
    <property type="nucleotide sequence ID" value="NZ_QGDI01000003.1"/>
</dbReference>
<proteinExistence type="predicted"/>
<organism evidence="2 3">
    <name type="scientific">Ruminococcus flavefaciens</name>
    <dbReference type="NCBI Taxonomy" id="1265"/>
    <lineage>
        <taxon>Bacteria</taxon>
        <taxon>Bacillati</taxon>
        <taxon>Bacillota</taxon>
        <taxon>Clostridia</taxon>
        <taxon>Eubacteriales</taxon>
        <taxon>Oscillospiraceae</taxon>
        <taxon>Ruminococcus</taxon>
    </lineage>
</organism>
<evidence type="ECO:0000256" key="1">
    <source>
        <dbReference type="ARBA" id="ARBA00022729"/>
    </source>
</evidence>
<dbReference type="Proteomes" id="UP000245720">
    <property type="component" value="Unassembled WGS sequence"/>
</dbReference>
<evidence type="ECO:0000313" key="3">
    <source>
        <dbReference type="Proteomes" id="UP000245720"/>
    </source>
</evidence>
<gene>
    <name evidence="2" type="ORF">IE37_01111</name>
</gene>
<dbReference type="InterPro" id="IPR050328">
    <property type="entry name" value="Dev_Immune_Receptor"/>
</dbReference>
<dbReference type="OrthoDB" id="5847479at2"/>
<dbReference type="PANTHER" id="PTHR24373">
    <property type="entry name" value="SLIT RELATED LEUCINE-RICH REPEAT NEURONAL PROTEIN"/>
    <property type="match status" value="1"/>
</dbReference>
<evidence type="ECO:0000313" key="2">
    <source>
        <dbReference type="EMBL" id="PWJ14176.1"/>
    </source>
</evidence>
<dbReference type="InterPro" id="IPR011889">
    <property type="entry name" value="Liste_lipo_26"/>
</dbReference>
<comment type="caution">
    <text evidence="2">The sequence shown here is derived from an EMBL/GenBank/DDBJ whole genome shotgun (WGS) entry which is preliminary data.</text>
</comment>
<dbReference type="NCBIfam" id="TIGR02167">
    <property type="entry name" value="Liste_lipo_26"/>
    <property type="match status" value="7"/>
</dbReference>
<keyword evidence="1" id="KW-0732">Signal</keyword>
<dbReference type="Gene3D" id="3.80.10.10">
    <property type="entry name" value="Ribonuclease Inhibitor"/>
    <property type="match status" value="2"/>
</dbReference>
<dbReference type="PANTHER" id="PTHR24373:SF275">
    <property type="entry name" value="TIR DOMAIN-CONTAINING PROTEIN"/>
    <property type="match status" value="1"/>
</dbReference>
<protein>
    <submittedName>
        <fullName evidence="2">Surface protein</fullName>
    </submittedName>
</protein>
<accession>A0A315Y1L7</accession>
<reference evidence="2 3" key="1">
    <citation type="submission" date="2018-05" db="EMBL/GenBank/DDBJ databases">
        <title>The Hungate 1000. A catalogue of reference genomes from the rumen microbiome.</title>
        <authorList>
            <person name="Kelly W."/>
        </authorList>
    </citation>
    <scope>NUCLEOTIDE SEQUENCE [LARGE SCALE GENOMIC DNA]</scope>
    <source>
        <strain evidence="2 3">SAb67</strain>
    </source>
</reference>
<dbReference type="SUPFAM" id="SSF52058">
    <property type="entry name" value="L domain-like"/>
    <property type="match status" value="1"/>
</dbReference>
<dbReference type="InterPro" id="IPR032675">
    <property type="entry name" value="LRR_dom_sf"/>
</dbReference>
<name>A0A315Y1L7_RUMFL</name>
<sequence>MNYTHKKITAALLSLLIIGGTAPVLGRADVFRPVVASAIDNNVITYDETTHVLTLRGEFDNYTLEKYKDKGVKTIVAEEGAALVEYAAFLFRDFKTVEKIDLTNLDASRAKYVYDMFENCTALKEVKLPDFTNTSITDVSWMFYNCYSLENIDLSKLNTPNVTNFRGMFSGCLSLKTLDVSCLDTSNATDIQNMFEKCSVLKNIDLSSWDTKNLVYFSYLFQDCTSLEKVDLSGLNTSKSPGASDVFFNCAKLRDIDLSALDTSNMTWMSGWFGCCYSLENVNFNVLDTSDVNTMRGLFSNCTSLKSLDLSGMDTSRLYDASSMFYNCPLLKELDLSCIDTSNLIQMNDMFKGDKKLEHLDLSSSNFDKVTSASDVFKECDTLAPYISTINGASISLDGDISVNYYVTLGSSASKAVLIGPNGAVLIDDLASCKRENGSYKFSYPVNAVQMSDEVTLKVYSDDGKQHIILKSSGAPASYAKGAYSVRSYVADSGKYLSDTKLTALVEALNNYGYAAENFFFDKGFTVSGISGVKKSDVEAYKPTFGTDPAVSLVMGSETSLRFYTLSDNVRIDDAKATAKTSQFGRFYEIKNIPAHELLKPHKLTVDGNDYTVTPMAYVYRVLDNSAASNKLKDVAKAVYVYAKAAETYMNAQ</sequence>